<dbReference type="VEuPathDB" id="FungiDB:FUN_010245"/>
<dbReference type="Proteomes" id="UP000234323">
    <property type="component" value="Unassembled WGS sequence"/>
</dbReference>
<comment type="caution">
    <text evidence="2">The sequence shown here is derived from an EMBL/GenBank/DDBJ whole genome shotgun (WGS) entry which is preliminary data.</text>
</comment>
<proteinExistence type="predicted"/>
<dbReference type="VEuPathDB" id="FungiDB:RhiirFUN_015577"/>
<dbReference type="VEuPathDB" id="FungiDB:RhiirFUN_011324"/>
<accession>A0A2I1HGU8</accession>
<name>A0A2I1HGU8_9GLOM</name>
<feature type="compositionally biased region" description="Polar residues" evidence="1">
    <location>
        <begin position="367"/>
        <end position="385"/>
    </location>
</feature>
<evidence type="ECO:0000256" key="1">
    <source>
        <dbReference type="SAM" id="MobiDB-lite"/>
    </source>
</evidence>
<dbReference type="EMBL" id="LLXI01002846">
    <property type="protein sequence ID" value="PKY58098.1"/>
    <property type="molecule type" value="Genomic_DNA"/>
</dbReference>
<dbReference type="VEuPathDB" id="FungiDB:RhiirA1_457073"/>
<reference evidence="2 3" key="1">
    <citation type="submission" date="2015-10" db="EMBL/GenBank/DDBJ databases">
        <title>Genome analyses suggest a sexual origin of heterokaryosis in a supposedly ancient asexual fungus.</title>
        <authorList>
            <person name="Ropars J."/>
            <person name="Sedzielewska K."/>
            <person name="Noel J."/>
            <person name="Charron P."/>
            <person name="Farinelli L."/>
            <person name="Marton T."/>
            <person name="Kruger M."/>
            <person name="Pelin A."/>
            <person name="Brachmann A."/>
            <person name="Corradi N."/>
        </authorList>
    </citation>
    <scope>NUCLEOTIDE SEQUENCE [LARGE SCALE GENOMIC DNA]</scope>
    <source>
        <strain evidence="2 3">A4</strain>
    </source>
</reference>
<keyword evidence="3" id="KW-1185">Reference proteome</keyword>
<gene>
    <name evidence="2" type="ORF">RhiirA4_479721</name>
</gene>
<dbReference type="AlphaFoldDB" id="A0A2I1HGU8"/>
<organism evidence="2 3">
    <name type="scientific">Rhizophagus irregularis</name>
    <dbReference type="NCBI Taxonomy" id="588596"/>
    <lineage>
        <taxon>Eukaryota</taxon>
        <taxon>Fungi</taxon>
        <taxon>Fungi incertae sedis</taxon>
        <taxon>Mucoromycota</taxon>
        <taxon>Glomeromycotina</taxon>
        <taxon>Glomeromycetes</taxon>
        <taxon>Glomerales</taxon>
        <taxon>Glomeraceae</taxon>
        <taxon>Rhizophagus</taxon>
    </lineage>
</organism>
<feature type="region of interest" description="Disordered" evidence="1">
    <location>
        <begin position="366"/>
        <end position="413"/>
    </location>
</feature>
<sequence>MSPTSLNSGWRTARRIIDNILHKYPKLPKTLPREGSLPLQIGSKISVKEYNTFLNRNENTGYKFNWERGEVFIVEMAKAVHEAAISYIEDCFKEPNNGVKVGPIKVLSQPLHYKPTGHGEQFAPDVAVCGRIPNVVKPLIPHPGPPPSDVDGNPHVRIVGEVANTQSITALNMKCEAWMHETYVRCVLGIKLFPKRVIGRVVHQAMLARLWTRQPSATSVLSTNATLSAAGVHVTEWDFGTIQYNNNTPIPTGCNALGIPGFQILIPITDALYDPPTVAVLPVSVVGVNFRIDLFELQQVPTIQWPIQLVPILGSTCPKESLHKNISHFSQFLGTNVDVHKNELFVKKFPDLDCIVPSMPIADRNTKNICDQSTNSVRKQGLQNESPRDDEQPENTYSSKTPRKGSITTLSTKKNLPLTNKQYALAINCLGRTRVTKEKKEKRHILRGQRNQLQNGKGLGRRSNSYWKHWRIHNNPYIRPGDCLHKNEMTNWETIIVSMIALDRGVMCMQSTNKARSYGCVPHKVIAITSPCHSYQFNPP</sequence>
<feature type="compositionally biased region" description="Polar residues" evidence="1">
    <location>
        <begin position="394"/>
        <end position="413"/>
    </location>
</feature>
<protein>
    <recommendedName>
        <fullName evidence="4">Restriction endonuclease domain-containing protein</fullName>
    </recommendedName>
</protein>
<dbReference type="VEuPathDB" id="FungiDB:FUN_022748"/>
<evidence type="ECO:0000313" key="3">
    <source>
        <dbReference type="Proteomes" id="UP000234323"/>
    </source>
</evidence>
<evidence type="ECO:0008006" key="4">
    <source>
        <dbReference type="Google" id="ProtNLM"/>
    </source>
</evidence>
<evidence type="ECO:0000313" key="2">
    <source>
        <dbReference type="EMBL" id="PKY58098.1"/>
    </source>
</evidence>